<organism evidence="1 2">
    <name type="scientific">Gordonia humi</name>
    <dbReference type="NCBI Taxonomy" id="686429"/>
    <lineage>
        <taxon>Bacteria</taxon>
        <taxon>Bacillati</taxon>
        <taxon>Actinomycetota</taxon>
        <taxon>Actinomycetes</taxon>
        <taxon>Mycobacteriales</taxon>
        <taxon>Gordoniaceae</taxon>
        <taxon>Gordonia</taxon>
    </lineage>
</organism>
<evidence type="ECO:0000313" key="1">
    <source>
        <dbReference type="EMBL" id="MBB4134427.1"/>
    </source>
</evidence>
<accession>A0A840F4D1</accession>
<dbReference type="EMBL" id="JACIFP010000001">
    <property type="protein sequence ID" value="MBB4134427.1"/>
    <property type="molecule type" value="Genomic_DNA"/>
</dbReference>
<evidence type="ECO:0000313" key="2">
    <source>
        <dbReference type="Proteomes" id="UP000551501"/>
    </source>
</evidence>
<comment type="caution">
    <text evidence="1">The sequence shown here is derived from an EMBL/GenBank/DDBJ whole genome shotgun (WGS) entry which is preliminary data.</text>
</comment>
<sequence length="213" mass="22776">MSSTLLAPTIGAADGPTTAVLVAQALEDPDLTRVIVAPPTADESGVQPDVFLSEIVAAIMKQDRLDVEIAYVAPHETPATKVYNLKHGANAMALAESGVAQSLPLIRDDAATVLVGRARHLGAEGAKLHGETYVDSERLFDGEVDAVEIEPILSEPGVRGRVARWLPGGWKQGRAVQTGGSNLVVEREGVVTERTVKRSTFYRHHIDWKLVGT</sequence>
<protein>
    <submittedName>
        <fullName evidence="1">Uncharacterized protein</fullName>
    </submittedName>
</protein>
<dbReference type="AlphaFoldDB" id="A0A840F4D1"/>
<dbReference type="RefSeq" id="WP_183369599.1">
    <property type="nucleotide sequence ID" value="NZ_BAABHL010000128.1"/>
</dbReference>
<proteinExistence type="predicted"/>
<reference evidence="1 2" key="1">
    <citation type="submission" date="2020-08" db="EMBL/GenBank/DDBJ databases">
        <title>Sequencing the genomes of 1000 actinobacteria strains.</title>
        <authorList>
            <person name="Klenk H.-P."/>
        </authorList>
    </citation>
    <scope>NUCLEOTIDE SEQUENCE [LARGE SCALE GENOMIC DNA]</scope>
    <source>
        <strain evidence="1 2">DSM 45298</strain>
    </source>
</reference>
<keyword evidence="2" id="KW-1185">Reference proteome</keyword>
<dbReference type="Proteomes" id="UP000551501">
    <property type="component" value="Unassembled WGS sequence"/>
</dbReference>
<name>A0A840F4D1_9ACTN</name>
<gene>
    <name evidence="1" type="ORF">BKA16_000979</name>
</gene>